<dbReference type="SMR" id="A0AB34PKL8"/>
<dbReference type="PRINTS" id="PR00326">
    <property type="entry name" value="GTP1OBG"/>
</dbReference>
<dbReference type="PANTHER" id="PTHR45782:SF4">
    <property type="entry name" value="MITOCHONDRIAL RIBOSOME-ASSOCIATED GTPASE 1"/>
    <property type="match status" value="1"/>
</dbReference>
<protein>
    <recommendedName>
        <fullName evidence="3">G domain-containing protein</fullName>
    </recommendedName>
</protein>
<reference evidence="4 5" key="1">
    <citation type="submission" date="2013-12" db="EMBL/GenBank/DDBJ databases">
        <title>The Genome Sequence of Candida albicans P78048.</title>
        <authorList>
            <consortium name="The Broad Institute Genome Sequencing Platform"/>
            <consortium name="The Broad Institute Genome Sequencing Center for Infectious Disease"/>
            <person name="Cuomo C."/>
            <person name="Bennett R."/>
            <person name="Hirakawa M."/>
            <person name="Noverr M."/>
            <person name="Mitchell A."/>
            <person name="Young S.K."/>
            <person name="Zeng Q."/>
            <person name="Gargeya S."/>
            <person name="Fitzgerald M."/>
            <person name="Abouelleil A."/>
            <person name="Alvarado L."/>
            <person name="Berlin A.M."/>
            <person name="Chapman S.B."/>
            <person name="Dewar J."/>
            <person name="Goldberg J."/>
            <person name="Griggs A."/>
            <person name="Gujja S."/>
            <person name="Hansen M."/>
            <person name="Howarth C."/>
            <person name="Imamovic A."/>
            <person name="Larimer J."/>
            <person name="McCowan C."/>
            <person name="Murphy C."/>
            <person name="Pearson M."/>
            <person name="Priest M."/>
            <person name="Roberts A."/>
            <person name="Saif S."/>
            <person name="Shea T."/>
            <person name="Sykes S."/>
            <person name="Wortman J."/>
            <person name="Nusbaum C."/>
            <person name="Birren B."/>
        </authorList>
    </citation>
    <scope>NUCLEOTIDE SEQUENCE [LARGE SCALE GENOMIC DNA]</scope>
    <source>
        <strain evidence="4 5">P78048</strain>
    </source>
</reference>
<sequence>MTFVPRKTFPNYNIPLNNFKGHHQKALSKFGHLAPQLDMILEVRDSRAPISTTNVLFDKVLPSKKKLILYSKKDLSILKPRLLEKWHKSKNEQYMFVDCRSKRDGKKIINEIKKLYDSMETPPPLGLRTMIIGMPNVGKSSLVNTLRYVGLSDGENAVSTKIRKVARTGGQPGVTRSTSEIIRLSRDPEIMVYDTPGVFLPTTKNAETMLSLALVGCINESFIDPVILADYLLYVLNLQDPTGKLYTDYIDHPTNNVYELLESIDQKRNVLQIDKRFDECGLANHWISKWKQGKSSKYRGLFDVAAIHEINAKDFGNLTNAERERIGLSNVQQRLQERFGDDGTSTSKHRKRTAKDREFDMKNRLFKL</sequence>
<dbReference type="InterPro" id="IPR023179">
    <property type="entry name" value="GTP-bd_ortho_bundle_sf"/>
</dbReference>
<dbReference type="GO" id="GO:0005739">
    <property type="term" value="C:mitochondrion"/>
    <property type="evidence" value="ECO:0007669"/>
    <property type="project" value="TreeGrafter"/>
</dbReference>
<evidence type="ECO:0000256" key="2">
    <source>
        <dbReference type="ARBA" id="ARBA00023134"/>
    </source>
</evidence>
<dbReference type="InterPro" id="IPR006073">
    <property type="entry name" value="GTP-bd"/>
</dbReference>
<keyword evidence="2" id="KW-0342">GTP-binding</keyword>
<evidence type="ECO:0000259" key="3">
    <source>
        <dbReference type="Pfam" id="PF01926"/>
    </source>
</evidence>
<feature type="domain" description="G" evidence="3">
    <location>
        <begin position="129"/>
        <end position="246"/>
    </location>
</feature>
<dbReference type="GO" id="GO:0005525">
    <property type="term" value="F:GTP binding"/>
    <property type="evidence" value="ECO:0007669"/>
    <property type="project" value="UniProtKB-KW"/>
</dbReference>
<dbReference type="Proteomes" id="UP000030161">
    <property type="component" value="Unassembled WGS sequence"/>
</dbReference>
<gene>
    <name evidence="4" type="ORF">MG3_05704</name>
</gene>
<accession>A0AB34PKL8</accession>
<dbReference type="CDD" id="cd01856">
    <property type="entry name" value="YlqF"/>
    <property type="match status" value="1"/>
</dbReference>
<dbReference type="GO" id="GO:0003924">
    <property type="term" value="F:GTPase activity"/>
    <property type="evidence" value="ECO:0007669"/>
    <property type="project" value="TreeGrafter"/>
</dbReference>
<dbReference type="InterPro" id="IPR027417">
    <property type="entry name" value="P-loop_NTPase"/>
</dbReference>
<evidence type="ECO:0000256" key="1">
    <source>
        <dbReference type="ARBA" id="ARBA00022741"/>
    </source>
</evidence>
<dbReference type="AlphaFoldDB" id="A0AB34PKL8"/>
<dbReference type="SUPFAM" id="SSF52540">
    <property type="entry name" value="P-loop containing nucleoside triphosphate hydrolases"/>
    <property type="match status" value="1"/>
</dbReference>
<dbReference type="Pfam" id="PF01926">
    <property type="entry name" value="MMR_HSR1"/>
    <property type="match status" value="1"/>
</dbReference>
<proteinExistence type="predicted"/>
<dbReference type="Gene3D" id="1.10.1580.10">
    <property type="match status" value="1"/>
</dbReference>
<dbReference type="Gene3D" id="3.40.50.300">
    <property type="entry name" value="P-loop containing nucleotide triphosphate hydrolases"/>
    <property type="match status" value="1"/>
</dbReference>
<evidence type="ECO:0000313" key="4">
    <source>
        <dbReference type="EMBL" id="KGR04575.1"/>
    </source>
</evidence>
<comment type="caution">
    <text evidence="4">The sequence shown here is derived from an EMBL/GenBank/DDBJ whole genome shotgun (WGS) entry which is preliminary data.</text>
</comment>
<dbReference type="GO" id="GO:0032543">
    <property type="term" value="P:mitochondrial translation"/>
    <property type="evidence" value="ECO:0007669"/>
    <property type="project" value="TreeGrafter"/>
</dbReference>
<dbReference type="EMBL" id="AJIX01000042">
    <property type="protein sequence ID" value="KGR04575.1"/>
    <property type="molecule type" value="Genomic_DNA"/>
</dbReference>
<organism evidence="4 5">
    <name type="scientific">Candida albicans P78048</name>
    <dbReference type="NCBI Taxonomy" id="1094989"/>
    <lineage>
        <taxon>Eukaryota</taxon>
        <taxon>Fungi</taxon>
        <taxon>Dikarya</taxon>
        <taxon>Ascomycota</taxon>
        <taxon>Saccharomycotina</taxon>
        <taxon>Pichiomycetes</taxon>
        <taxon>Debaryomycetaceae</taxon>
        <taxon>Candida/Lodderomyces clade</taxon>
        <taxon>Candida</taxon>
    </lineage>
</organism>
<name>A0AB34PKL8_CANAX</name>
<evidence type="ECO:0000313" key="5">
    <source>
        <dbReference type="Proteomes" id="UP000030161"/>
    </source>
</evidence>
<dbReference type="PANTHER" id="PTHR45782">
    <property type="entry name" value="MITOCHONDRIAL RIBOSOME-ASSOCIATED GTPASE 1"/>
    <property type="match status" value="1"/>
</dbReference>
<dbReference type="FunFam" id="3.40.50.300:FF:004132">
    <property type="entry name" value="Mitochondrial GTPase, putative"/>
    <property type="match status" value="1"/>
</dbReference>
<keyword evidence="1" id="KW-0547">Nucleotide-binding</keyword>